<dbReference type="EMBL" id="CDMY01000499">
    <property type="protein sequence ID" value="CEM18273.1"/>
    <property type="molecule type" value="Genomic_DNA"/>
</dbReference>
<dbReference type="PhylomeDB" id="A0A0G4FUJ4"/>
<dbReference type="PANTHER" id="PTHR24133">
    <property type="entry name" value="ANKYRIN DOMAIN-CONTAINING"/>
    <property type="match status" value="1"/>
</dbReference>
<name>A0A0G4FUJ4_VITBC</name>
<keyword evidence="1" id="KW-0863">Zinc-finger</keyword>
<feature type="compositionally biased region" description="Polar residues" evidence="2">
    <location>
        <begin position="970"/>
        <end position="979"/>
    </location>
</feature>
<dbReference type="AlphaFoldDB" id="A0A0G4FUJ4"/>
<dbReference type="OrthoDB" id="537550at2759"/>
<dbReference type="InterPro" id="IPR001841">
    <property type="entry name" value="Znf_RING"/>
</dbReference>
<keyword evidence="1" id="KW-0862">Zinc</keyword>
<dbReference type="Gene3D" id="3.30.40.10">
    <property type="entry name" value="Zinc/RING finger domain, C3HC4 (zinc finger)"/>
    <property type="match status" value="1"/>
</dbReference>
<accession>A0A0G4FUJ4</accession>
<feature type="compositionally biased region" description="Polar residues" evidence="2">
    <location>
        <begin position="1077"/>
        <end position="1089"/>
    </location>
</feature>
<dbReference type="InterPro" id="IPR013083">
    <property type="entry name" value="Znf_RING/FYVE/PHD"/>
</dbReference>
<dbReference type="SUPFAM" id="SSF48403">
    <property type="entry name" value="Ankyrin repeat"/>
    <property type="match status" value="1"/>
</dbReference>
<proteinExistence type="predicted"/>
<keyword evidence="1" id="KW-0479">Metal-binding</keyword>
<evidence type="ECO:0000256" key="2">
    <source>
        <dbReference type="SAM" id="MobiDB-lite"/>
    </source>
</evidence>
<dbReference type="PROSITE" id="PS50089">
    <property type="entry name" value="ZF_RING_2"/>
    <property type="match status" value="1"/>
</dbReference>
<dbReference type="VEuPathDB" id="CryptoDB:Vbra_16184"/>
<feature type="compositionally biased region" description="Polar residues" evidence="2">
    <location>
        <begin position="803"/>
        <end position="813"/>
    </location>
</feature>
<dbReference type="SUPFAM" id="SSF57850">
    <property type="entry name" value="RING/U-box"/>
    <property type="match status" value="1"/>
</dbReference>
<gene>
    <name evidence="4" type="ORF">Vbra_16184</name>
</gene>
<feature type="domain" description="RING-type" evidence="3">
    <location>
        <begin position="1112"/>
        <end position="1154"/>
    </location>
</feature>
<evidence type="ECO:0000256" key="1">
    <source>
        <dbReference type="PROSITE-ProRule" id="PRU00175"/>
    </source>
</evidence>
<feature type="region of interest" description="Disordered" evidence="2">
    <location>
        <begin position="1077"/>
        <end position="1102"/>
    </location>
</feature>
<feature type="region of interest" description="Disordered" evidence="2">
    <location>
        <begin position="733"/>
        <end position="825"/>
    </location>
</feature>
<dbReference type="InterPro" id="IPR036770">
    <property type="entry name" value="Ankyrin_rpt-contain_sf"/>
</dbReference>
<dbReference type="GO" id="GO:0008270">
    <property type="term" value="F:zinc ion binding"/>
    <property type="evidence" value="ECO:0007669"/>
    <property type="project" value="UniProtKB-KW"/>
</dbReference>
<evidence type="ECO:0000313" key="5">
    <source>
        <dbReference type="Proteomes" id="UP000041254"/>
    </source>
</evidence>
<organism evidence="4 5">
    <name type="scientific">Vitrella brassicaformis (strain CCMP3155)</name>
    <dbReference type="NCBI Taxonomy" id="1169540"/>
    <lineage>
        <taxon>Eukaryota</taxon>
        <taxon>Sar</taxon>
        <taxon>Alveolata</taxon>
        <taxon>Colpodellida</taxon>
        <taxon>Vitrellaceae</taxon>
        <taxon>Vitrella</taxon>
    </lineage>
</organism>
<feature type="compositionally biased region" description="Low complexity" evidence="2">
    <location>
        <begin position="772"/>
        <end position="782"/>
    </location>
</feature>
<sequence>MIACRTLTSTEDVARLVAAGADSKADLYIIFGSDDKKLVNLLSLAIDSENFTNPVFWHDDKQLNLPIWPSRELQRVVLEALIAYGADVNGGRAEPHPLVAAVLFANMTALEVLLSAGTATRGLRLARLPPLPERRPGITLQKPSRQYETALLSVYRRLMEHDPALAHEQLSDGMLSMHSAAAANASFLLSPEFIGDYLDILAAYGASPTAKSAQGFTALHCNTIKGASSVVRWLCEKLGPEEVAKETSEDGTLAAAGVHLNELLRQKASPNVINRHKQAIRILLAHGASIASLPTGTPKAHHVRRLLQDIQEEMQPPASDAAQQQYQGGRDAVTTIRKTYPQPAQMEEKISSSLENCIIVHQGRNSPTLPTILVTRELAIKITNRSLTSADDVARLVGGGADVTAGVSLRVDSESSYGPVSLLTAAVKNTYTSVDVWRDASGEMIEEVVKDLKLPAWESRETQRAVVEALIAAGADIDGGSFEHSGPIHDACRYANVMVVDALLTAGAATVGMRLASLPASNEGIPSQPSREYEDALLDVYRRVLNCNPSLASEQDENGVTPMHSAALERVSLSLSCDFMRLYLDLLAAHGAPLTTRNARGESPLDIAVAEGTPDVVEWLCGKLGPEEINRKDPTGAKWPMYTAIGSLYMGLRDKAPLEEIDRAKQVIRTLLEHGASVDTFPTKTALQRRVRSYVLEIQQDICKGSHTQQQEIEAVTAAKIAEELIAEEAKEKAKKAKKGGGKGSKTGSGTQPASARRVPVCEGVGQDKELSVPSVSSDSKSAGILTNDGLTNDGETDEWPLPTSSADPQSVCTGVPSSSCSVASAVPAPATPMAEASDGEFIPVVCRKKNKKKDNKQQRQPLVATCQEPYNQRQILKTDGVATSSSGGTGLDTPTPAQSRRHRGPPPLVPTYVRPSVSPSALPPRPQHAPPPAPARPLGPSALARQMQCPPPAAPVSPLDSSLRHNADQAPTPTTHKNSGSSSHVPVSPPAFSALASSVACQPFPSATTGLPRCGTERDTIAAPAVAGSASDSERLVDQLCRQLEKTQLAARQREEKAKEEKDALIRQLQETQWKLAQAKTQQQMEQHSSPSSGSGAPLASAADDGEHLKCDVCMDKDKNTLLIPCRHLCLCGDCAGRLMSGPLAKRLCPRCRQPITDTQEVFV</sequence>
<dbReference type="Pfam" id="PF13920">
    <property type="entry name" value="zf-C3HC4_3"/>
    <property type="match status" value="1"/>
</dbReference>
<dbReference type="Gene3D" id="1.25.40.20">
    <property type="entry name" value="Ankyrin repeat-containing domain"/>
    <property type="match status" value="3"/>
</dbReference>
<feature type="compositionally biased region" description="Pro residues" evidence="2">
    <location>
        <begin position="922"/>
        <end position="938"/>
    </location>
</feature>
<keyword evidence="5" id="KW-1185">Reference proteome</keyword>
<dbReference type="InterPro" id="IPR052391">
    <property type="entry name" value="E3_Ligase-Neurotoxin"/>
</dbReference>
<dbReference type="InterPro" id="IPR002110">
    <property type="entry name" value="Ankyrin_rpt"/>
</dbReference>
<feature type="compositionally biased region" description="Low complexity" evidence="2">
    <location>
        <begin position="980"/>
        <end position="991"/>
    </location>
</feature>
<feature type="region of interest" description="Disordered" evidence="2">
    <location>
        <begin position="850"/>
        <end position="991"/>
    </location>
</feature>
<protein>
    <recommendedName>
        <fullName evidence="3">RING-type domain-containing protein</fullName>
    </recommendedName>
</protein>
<dbReference type="SMART" id="SM00248">
    <property type="entry name" value="ANK"/>
    <property type="match status" value="4"/>
</dbReference>
<feature type="compositionally biased region" description="Low complexity" evidence="2">
    <location>
        <begin position="1090"/>
        <end position="1102"/>
    </location>
</feature>
<feature type="compositionally biased region" description="Polar residues" evidence="2">
    <location>
        <begin position="869"/>
        <end position="887"/>
    </location>
</feature>
<dbReference type="CDD" id="cd22249">
    <property type="entry name" value="UDM1_RNF168_RNF169-like"/>
    <property type="match status" value="1"/>
</dbReference>
<feature type="compositionally biased region" description="Low complexity" evidence="2">
    <location>
        <begin position="816"/>
        <end position="825"/>
    </location>
</feature>
<dbReference type="Proteomes" id="UP000041254">
    <property type="component" value="Unassembled WGS sequence"/>
</dbReference>
<dbReference type="PANTHER" id="PTHR24133:SF40">
    <property type="entry name" value="ANKYRIN REPEAT DOMAIN 44"/>
    <property type="match status" value="1"/>
</dbReference>
<evidence type="ECO:0000313" key="4">
    <source>
        <dbReference type="EMBL" id="CEM18273.1"/>
    </source>
</evidence>
<evidence type="ECO:0000259" key="3">
    <source>
        <dbReference type="PROSITE" id="PS50089"/>
    </source>
</evidence>
<dbReference type="InParanoid" id="A0A0G4FUJ4"/>
<reference evidence="4 5" key="1">
    <citation type="submission" date="2014-11" db="EMBL/GenBank/DDBJ databases">
        <authorList>
            <person name="Zhu J."/>
            <person name="Qi W."/>
            <person name="Song R."/>
        </authorList>
    </citation>
    <scope>NUCLEOTIDE SEQUENCE [LARGE SCALE GENOMIC DNA]</scope>
</reference>